<dbReference type="InterPro" id="IPR020845">
    <property type="entry name" value="AMP-binding_CS"/>
</dbReference>
<keyword evidence="5" id="KW-0472">Membrane</keyword>
<dbReference type="AlphaFoldDB" id="A0A553JRL2"/>
<dbReference type="OrthoDB" id="9803968at2"/>
<comment type="caution">
    <text evidence="11">The sequence shown here is derived from an EMBL/GenBank/DDBJ whole genome shotgun (WGS) entry which is preliminary data.</text>
</comment>
<dbReference type="Gene3D" id="2.30.38.10">
    <property type="entry name" value="Luciferase, Domain 3"/>
    <property type="match status" value="1"/>
</dbReference>
<keyword evidence="12" id="KW-1185">Reference proteome</keyword>
<dbReference type="PROSITE" id="PS00455">
    <property type="entry name" value="AMP_BINDING"/>
    <property type="match status" value="1"/>
</dbReference>
<dbReference type="InterPro" id="IPR045851">
    <property type="entry name" value="AMP-bd_C_sf"/>
</dbReference>
<dbReference type="PANTHER" id="PTHR43767:SF8">
    <property type="entry name" value="LONG-CHAIN-FATTY-ACID--COA LIGASE"/>
    <property type="match status" value="1"/>
</dbReference>
<dbReference type="EMBL" id="VKGK01000006">
    <property type="protein sequence ID" value="TRY15098.1"/>
    <property type="molecule type" value="Genomic_DNA"/>
</dbReference>
<dbReference type="RefSeq" id="WP_143563885.1">
    <property type="nucleotide sequence ID" value="NZ_BMPL01000005.1"/>
</dbReference>
<evidence type="ECO:0000256" key="1">
    <source>
        <dbReference type="ARBA" id="ARBA00004170"/>
    </source>
</evidence>
<dbReference type="Gene3D" id="3.40.50.980">
    <property type="match status" value="2"/>
</dbReference>
<dbReference type="Pfam" id="PF00501">
    <property type="entry name" value="AMP-binding"/>
    <property type="match status" value="1"/>
</dbReference>
<evidence type="ECO:0000313" key="11">
    <source>
        <dbReference type="EMBL" id="TRY15098.1"/>
    </source>
</evidence>
<protein>
    <recommendedName>
        <fullName evidence="7">Long-chain-fatty-acid--CoA ligase</fullName>
        <ecNumber evidence="6">6.2.1.3</ecNumber>
    </recommendedName>
    <alternativeName>
        <fullName evidence="8">Long-chain acyl-CoA synthetase</fullName>
    </alternativeName>
</protein>
<name>A0A553JRL2_SHEHA</name>
<dbReference type="SUPFAM" id="SSF56801">
    <property type="entry name" value="Acetyl-CoA synthetase-like"/>
    <property type="match status" value="1"/>
</dbReference>
<dbReference type="EC" id="6.2.1.3" evidence="6"/>
<evidence type="ECO:0000256" key="6">
    <source>
        <dbReference type="ARBA" id="ARBA00026121"/>
    </source>
</evidence>
<evidence type="ECO:0000259" key="10">
    <source>
        <dbReference type="Pfam" id="PF13193"/>
    </source>
</evidence>
<evidence type="ECO:0000256" key="7">
    <source>
        <dbReference type="ARBA" id="ARBA00039545"/>
    </source>
</evidence>
<dbReference type="InterPro" id="IPR000873">
    <property type="entry name" value="AMP-dep_synth/lig_dom"/>
</dbReference>
<comment type="similarity">
    <text evidence="3">Belongs to the ATP-dependent AMP-binding enzyme family.</text>
</comment>
<dbReference type="InterPro" id="IPR050237">
    <property type="entry name" value="ATP-dep_AMP-bd_enzyme"/>
</dbReference>
<dbReference type="Proteomes" id="UP000318126">
    <property type="component" value="Unassembled WGS sequence"/>
</dbReference>
<dbReference type="CDD" id="cd05936">
    <property type="entry name" value="FC-FACS_FadD_like"/>
    <property type="match status" value="1"/>
</dbReference>
<dbReference type="InterPro" id="IPR025110">
    <property type="entry name" value="AMP-bd_C"/>
</dbReference>
<evidence type="ECO:0000313" key="12">
    <source>
        <dbReference type="Proteomes" id="UP000318126"/>
    </source>
</evidence>
<evidence type="ECO:0000256" key="8">
    <source>
        <dbReference type="ARBA" id="ARBA00042773"/>
    </source>
</evidence>
<comment type="subcellular location">
    <subcellularLocation>
        <location evidence="1">Membrane</location>
        <topology evidence="1">Peripheral membrane protein</topology>
    </subcellularLocation>
</comment>
<dbReference type="GO" id="GO:0016020">
    <property type="term" value="C:membrane"/>
    <property type="evidence" value="ECO:0007669"/>
    <property type="project" value="UniProtKB-SubCell"/>
</dbReference>
<keyword evidence="4" id="KW-0436">Ligase</keyword>
<proteinExistence type="inferred from homology"/>
<dbReference type="PANTHER" id="PTHR43767">
    <property type="entry name" value="LONG-CHAIN-FATTY-ACID--COA LIGASE"/>
    <property type="match status" value="1"/>
</dbReference>
<dbReference type="FunFam" id="3.30.300.30:FF:000008">
    <property type="entry name" value="2,3-dihydroxybenzoate-AMP ligase"/>
    <property type="match status" value="1"/>
</dbReference>
<reference evidence="12" key="1">
    <citation type="submission" date="2019-07" db="EMBL/GenBank/DDBJ databases">
        <title>Shewanella sp. YLB-08 draft genomic sequence.</title>
        <authorList>
            <person name="Yu L."/>
        </authorList>
    </citation>
    <scope>NUCLEOTIDE SEQUENCE [LARGE SCALE GENOMIC DNA]</scope>
    <source>
        <strain evidence="12">JCM 20706</strain>
    </source>
</reference>
<dbReference type="GO" id="GO:0004467">
    <property type="term" value="F:long-chain fatty acid-CoA ligase activity"/>
    <property type="evidence" value="ECO:0007669"/>
    <property type="project" value="UniProtKB-EC"/>
</dbReference>
<organism evidence="11 12">
    <name type="scientific">Shewanella hanedai</name>
    <name type="common">Alteromonas hanedai</name>
    <dbReference type="NCBI Taxonomy" id="25"/>
    <lineage>
        <taxon>Bacteria</taxon>
        <taxon>Pseudomonadati</taxon>
        <taxon>Pseudomonadota</taxon>
        <taxon>Gammaproteobacteria</taxon>
        <taxon>Alteromonadales</taxon>
        <taxon>Shewanellaceae</taxon>
        <taxon>Shewanella</taxon>
    </lineage>
</organism>
<gene>
    <name evidence="11" type="ORF">FN961_07265</name>
</gene>
<evidence type="ECO:0000256" key="5">
    <source>
        <dbReference type="ARBA" id="ARBA00023136"/>
    </source>
</evidence>
<evidence type="ECO:0000256" key="2">
    <source>
        <dbReference type="ARBA" id="ARBA00005005"/>
    </source>
</evidence>
<accession>A0A553JRL2</accession>
<dbReference type="Gene3D" id="3.30.300.30">
    <property type="match status" value="1"/>
</dbReference>
<comment type="pathway">
    <text evidence="2">Lipid metabolism; fatty acid beta-oxidation.</text>
</comment>
<evidence type="ECO:0000259" key="9">
    <source>
        <dbReference type="Pfam" id="PF00501"/>
    </source>
</evidence>
<evidence type="ECO:0000256" key="4">
    <source>
        <dbReference type="ARBA" id="ARBA00022598"/>
    </source>
</evidence>
<dbReference type="Pfam" id="PF13193">
    <property type="entry name" value="AMP-binding_C"/>
    <property type="match status" value="1"/>
</dbReference>
<feature type="domain" description="AMP-binding enzyme C-terminal" evidence="10">
    <location>
        <begin position="440"/>
        <end position="514"/>
    </location>
</feature>
<sequence>MSELFDSKIEDLADLIESSMKKYGKAPAFECFGQTLSFDELERLSRALASWFQHKSGLVVGDRIIIQLPNINQFPIAVFAALRAGLVVVNTNPLYTPREMQHQFSNSGAKGIVILQELLGKLSEVIEESDIETVVVTHSLDLISKKHVTPEWGVSLMDAISVGETYQLKPRFHKNLDDTCVIQYTGGTTGVSKGACLTHRSILSNVGQFLERIDAKLVEQNEIFVCPLPLYHIYAFVVNMIMLFSKGNLNLLIPNPRDLDALVKSIGEHKITGFSGINTLFVGLCQHPGFKELDFTSLKMTFSGGSALSMHAAQTWETLTGCTVSEGYGLTEASPVVCMNEPGNEQLASVGRPLMETKVEIWDSEDNEVAIGEQGQIVIKGPQIMKGYWLLPEETEKAMTKDGYYRSGDVGEIRPNGCIKIVDRLTDMIIVSGFNVYPNEVEEVLVSHPSVHEAAVVGEPDGKSGERVCAYVTVLDRDIKINTLLDYCREMLTAYKIPKRIVFMESLPKTTVGKILRRELRQT</sequence>
<feature type="domain" description="AMP-dependent synthetase/ligase" evidence="9">
    <location>
        <begin position="17"/>
        <end position="389"/>
    </location>
</feature>
<evidence type="ECO:0000256" key="3">
    <source>
        <dbReference type="ARBA" id="ARBA00006432"/>
    </source>
</evidence>